<feature type="domain" description="SAM" evidence="1">
    <location>
        <begin position="304"/>
        <end position="370"/>
    </location>
</feature>
<accession>A0AAJ6YQC9</accession>
<evidence type="ECO:0000313" key="3">
    <source>
        <dbReference type="RefSeq" id="XP_011502324.1"/>
    </source>
</evidence>
<dbReference type="SUPFAM" id="SSF47769">
    <property type="entry name" value="SAM/Pointed domain"/>
    <property type="match status" value="1"/>
</dbReference>
<dbReference type="RefSeq" id="XP_011502324.1">
    <property type="nucleotide sequence ID" value="XM_011504022.1"/>
</dbReference>
<dbReference type="Proteomes" id="UP000695007">
    <property type="component" value="Unplaced"/>
</dbReference>
<dbReference type="InterPro" id="IPR013761">
    <property type="entry name" value="SAM/pointed_sf"/>
</dbReference>
<dbReference type="InterPro" id="IPR001660">
    <property type="entry name" value="SAM"/>
</dbReference>
<evidence type="ECO:0000259" key="1">
    <source>
        <dbReference type="SMART" id="SM00454"/>
    </source>
</evidence>
<dbReference type="SMART" id="SM00454">
    <property type="entry name" value="SAM"/>
    <property type="match status" value="1"/>
</dbReference>
<protein>
    <submittedName>
        <fullName evidence="3">Uncharacterized protein LOC105365777 isoform X2</fullName>
    </submittedName>
</protein>
<dbReference type="Pfam" id="PF00536">
    <property type="entry name" value="SAM_1"/>
    <property type="match status" value="1"/>
</dbReference>
<dbReference type="GeneID" id="105365777"/>
<keyword evidence="2" id="KW-1185">Reference proteome</keyword>
<organism evidence="2 3">
    <name type="scientific">Ceratosolen solmsi marchali</name>
    <dbReference type="NCBI Taxonomy" id="326594"/>
    <lineage>
        <taxon>Eukaryota</taxon>
        <taxon>Metazoa</taxon>
        <taxon>Ecdysozoa</taxon>
        <taxon>Arthropoda</taxon>
        <taxon>Hexapoda</taxon>
        <taxon>Insecta</taxon>
        <taxon>Pterygota</taxon>
        <taxon>Neoptera</taxon>
        <taxon>Endopterygota</taxon>
        <taxon>Hymenoptera</taxon>
        <taxon>Apocrita</taxon>
        <taxon>Proctotrupomorpha</taxon>
        <taxon>Chalcidoidea</taxon>
        <taxon>Agaonidae</taxon>
        <taxon>Agaoninae</taxon>
        <taxon>Ceratosolen</taxon>
    </lineage>
</organism>
<reference evidence="3" key="1">
    <citation type="submission" date="2025-08" db="UniProtKB">
        <authorList>
            <consortium name="RefSeq"/>
        </authorList>
    </citation>
    <scope>IDENTIFICATION</scope>
</reference>
<dbReference type="AlphaFoldDB" id="A0AAJ6YQC9"/>
<proteinExistence type="predicted"/>
<name>A0AAJ6YQC9_9HYME</name>
<sequence>MQAIRNESTQMVTFLLNLGVIVNDFSFLALEYAAHDDINPLCVAALKNDKELFFKLIHLNLDLHRANAFTHTMIKQSTEPEIVAVAKSHLNSEDYWNDLSDIEDLLKDEESTSNSINKTDIKSIYYNDNLKTTTCITKFCVEISPSAMTKHISNKNLYLNLQPSKLTYISKNPLSPDLSYFNGDILPISPNTFVLEDGKNNTFTRLTLNVNEKINTTENYINKSSLIKIQDPVSPLVLRRCQNKRPPNLRFRSFSNNSNATLSFKPQFSPTKSPNLPHDMSEDNIFDETTPTPPKYKTPPRGIMLDPSTTRLIVLLQQFGLKRHIPLFVEQEVDLDLFLSLNDKDLIEIGIDCKIERLILLSVIKECKGSET</sequence>
<evidence type="ECO:0000313" key="2">
    <source>
        <dbReference type="Proteomes" id="UP000695007"/>
    </source>
</evidence>
<gene>
    <name evidence="3" type="primary">LOC105365777</name>
</gene>
<dbReference type="Gene3D" id="1.10.150.50">
    <property type="entry name" value="Transcription Factor, Ets-1"/>
    <property type="match status" value="1"/>
</dbReference>